<dbReference type="RefSeq" id="WP_045689016.1">
    <property type="nucleotide sequence ID" value="NZ_FZNS01000005.1"/>
</dbReference>
<evidence type="ECO:0000313" key="3">
    <source>
        <dbReference type="Proteomes" id="UP000198310"/>
    </source>
</evidence>
<dbReference type="EMBL" id="FZNS01000005">
    <property type="protein sequence ID" value="SNR72336.1"/>
    <property type="molecule type" value="Genomic_DNA"/>
</dbReference>
<dbReference type="PROSITE" id="PS51257">
    <property type="entry name" value="PROKAR_LIPOPROTEIN"/>
    <property type="match status" value="1"/>
</dbReference>
<evidence type="ECO:0000313" key="2">
    <source>
        <dbReference type="EMBL" id="SNR72336.1"/>
    </source>
</evidence>
<protein>
    <submittedName>
        <fullName evidence="2">Uncharacterized protein</fullName>
    </submittedName>
</protein>
<keyword evidence="1" id="KW-0732">Signal</keyword>
<organism evidence="2 3">
    <name type="scientific">Hymenobacter mucosus</name>
    <dbReference type="NCBI Taxonomy" id="1411120"/>
    <lineage>
        <taxon>Bacteria</taxon>
        <taxon>Pseudomonadati</taxon>
        <taxon>Bacteroidota</taxon>
        <taxon>Cytophagia</taxon>
        <taxon>Cytophagales</taxon>
        <taxon>Hymenobacteraceae</taxon>
        <taxon>Hymenobacter</taxon>
    </lineage>
</organism>
<accession>A0A238YM45</accession>
<reference evidence="3" key="1">
    <citation type="submission" date="2017-06" db="EMBL/GenBank/DDBJ databases">
        <authorList>
            <person name="Varghese N."/>
            <person name="Submissions S."/>
        </authorList>
    </citation>
    <scope>NUCLEOTIDE SEQUENCE [LARGE SCALE GENOMIC DNA]</scope>
    <source>
        <strain evidence="3">DSM 28041</strain>
    </source>
</reference>
<sequence length="178" mass="19873">MLRPLFTWFVLLVTAALLSACCGSVACDCNDEYADALFLRFDTLATTGFTRPELQAVYLVRTLLNDTARVPARDTVALSRTLARAYDPVIINNNTPFVQSSGRKVDRYGYQLLLGTRRTPTFRFVVDSTNLDNKYQADGCCTCYQNTKKEVYLNGSRTPFVATAPSGENTAVYIPVRR</sequence>
<gene>
    <name evidence="2" type="ORF">SAMN06269173_105378</name>
</gene>
<dbReference type="Proteomes" id="UP000198310">
    <property type="component" value="Unassembled WGS sequence"/>
</dbReference>
<feature type="chain" id="PRO_5011218843" evidence="1">
    <location>
        <begin position="27"/>
        <end position="178"/>
    </location>
</feature>
<keyword evidence="3" id="KW-1185">Reference proteome</keyword>
<name>A0A238YM45_9BACT</name>
<proteinExistence type="predicted"/>
<evidence type="ECO:0000256" key="1">
    <source>
        <dbReference type="SAM" id="SignalP"/>
    </source>
</evidence>
<feature type="signal peptide" evidence="1">
    <location>
        <begin position="1"/>
        <end position="26"/>
    </location>
</feature>
<dbReference type="AlphaFoldDB" id="A0A238YM45"/>